<dbReference type="SUPFAM" id="SSF56801">
    <property type="entry name" value="Acetyl-CoA synthetase-like"/>
    <property type="match status" value="1"/>
</dbReference>
<dbReference type="Proteomes" id="UP000030832">
    <property type="component" value="Unassembled WGS sequence"/>
</dbReference>
<dbReference type="eggNOG" id="COG0318">
    <property type="taxonomic scope" value="Bacteria"/>
</dbReference>
<evidence type="ECO:0000313" key="5">
    <source>
        <dbReference type="EMBL" id="KHF40109.1"/>
    </source>
</evidence>
<comment type="similarity">
    <text evidence="1">Belongs to the ATP-dependent AMP-binding enzyme family.</text>
</comment>
<dbReference type="Pfam" id="PF00501">
    <property type="entry name" value="AMP-binding"/>
    <property type="match status" value="1"/>
</dbReference>
<keyword evidence="2" id="KW-0436">Ligase</keyword>
<evidence type="ECO:0000256" key="2">
    <source>
        <dbReference type="ARBA" id="ARBA00022598"/>
    </source>
</evidence>
<dbReference type="NCBIfam" id="NF006167">
    <property type="entry name" value="PRK08308.1"/>
    <property type="match status" value="1"/>
</dbReference>
<dbReference type="Pfam" id="PF13193">
    <property type="entry name" value="AMP-binding_C"/>
    <property type="match status" value="1"/>
</dbReference>
<dbReference type="PANTHER" id="PTHR43201">
    <property type="entry name" value="ACYL-COA SYNTHETASE"/>
    <property type="match status" value="1"/>
</dbReference>
<evidence type="ECO:0000256" key="1">
    <source>
        <dbReference type="ARBA" id="ARBA00006432"/>
    </source>
</evidence>
<keyword evidence="6" id="KW-1185">Reference proteome</keyword>
<dbReference type="GO" id="GO:0031956">
    <property type="term" value="F:medium-chain fatty acid-CoA ligase activity"/>
    <property type="evidence" value="ECO:0007669"/>
    <property type="project" value="TreeGrafter"/>
</dbReference>
<dbReference type="PROSITE" id="PS00455">
    <property type="entry name" value="AMP_BINDING"/>
    <property type="match status" value="1"/>
</dbReference>
<proteinExistence type="inferred from homology"/>
<dbReference type="PANTHER" id="PTHR43201:SF5">
    <property type="entry name" value="MEDIUM-CHAIN ACYL-COA LIGASE ACSF2, MITOCHONDRIAL"/>
    <property type="match status" value="1"/>
</dbReference>
<accession>A0A0B0IJ60</accession>
<protein>
    <submittedName>
        <fullName evidence="5">Acyl-CoA synthase</fullName>
    </submittedName>
</protein>
<dbReference type="Gene3D" id="3.30.300.30">
    <property type="match status" value="1"/>
</dbReference>
<dbReference type="InterPro" id="IPR020845">
    <property type="entry name" value="AMP-binding_CS"/>
</dbReference>
<dbReference type="RefSeq" id="WP_034628959.1">
    <property type="nucleotide sequence ID" value="NZ_JRJU01000012.1"/>
</dbReference>
<dbReference type="InterPro" id="IPR045851">
    <property type="entry name" value="AMP-bd_C_sf"/>
</dbReference>
<evidence type="ECO:0000259" key="4">
    <source>
        <dbReference type="Pfam" id="PF13193"/>
    </source>
</evidence>
<feature type="domain" description="AMP-dependent synthetase/ligase" evidence="3">
    <location>
        <begin position="106"/>
        <end position="289"/>
    </location>
</feature>
<comment type="caution">
    <text evidence="5">The sequence shown here is derived from an EMBL/GenBank/DDBJ whole genome shotgun (WGS) entry which is preliminary data.</text>
</comment>
<dbReference type="GO" id="GO:0006631">
    <property type="term" value="P:fatty acid metabolic process"/>
    <property type="evidence" value="ECO:0007669"/>
    <property type="project" value="TreeGrafter"/>
</dbReference>
<dbReference type="InterPro" id="IPR025110">
    <property type="entry name" value="AMP-bd_C"/>
</dbReference>
<name>A0A0B0IJ60_9BACI</name>
<dbReference type="STRING" id="333138.LQ50_11380"/>
<evidence type="ECO:0000259" key="3">
    <source>
        <dbReference type="Pfam" id="PF00501"/>
    </source>
</evidence>
<reference evidence="5 6" key="1">
    <citation type="submission" date="2014-09" db="EMBL/GenBank/DDBJ databases">
        <title>Genome sequencing and annotation of Bacillus Okhensis strain Kh10-101T.</title>
        <authorList>
            <person name="Prakash J.S."/>
        </authorList>
    </citation>
    <scope>NUCLEOTIDE SEQUENCE [LARGE SCALE GENOMIC DNA]</scope>
    <source>
        <strain evidence="6">Kh10-101T</strain>
    </source>
</reference>
<dbReference type="InterPro" id="IPR000873">
    <property type="entry name" value="AMP-dep_synth/lig_dom"/>
</dbReference>
<dbReference type="InterPro" id="IPR042099">
    <property type="entry name" value="ANL_N_sf"/>
</dbReference>
<gene>
    <name evidence="5" type="ORF">LQ50_11380</name>
</gene>
<organism evidence="5 6">
    <name type="scientific">Halalkalibacter okhensis</name>
    <dbReference type="NCBI Taxonomy" id="333138"/>
    <lineage>
        <taxon>Bacteria</taxon>
        <taxon>Bacillati</taxon>
        <taxon>Bacillota</taxon>
        <taxon>Bacilli</taxon>
        <taxon>Bacillales</taxon>
        <taxon>Bacillaceae</taxon>
        <taxon>Halalkalibacter</taxon>
    </lineage>
</organism>
<dbReference type="Gene3D" id="3.40.50.12780">
    <property type="entry name" value="N-terminal domain of ligase-like"/>
    <property type="match status" value="1"/>
</dbReference>
<dbReference type="EMBL" id="JRJU01000012">
    <property type="protein sequence ID" value="KHF40109.1"/>
    <property type="molecule type" value="Genomic_DNA"/>
</dbReference>
<dbReference type="OrthoDB" id="9803968at2"/>
<feature type="domain" description="AMP-binding enzyme C-terminal" evidence="4">
    <location>
        <begin position="326"/>
        <end position="399"/>
    </location>
</feature>
<dbReference type="AlphaFoldDB" id="A0A0B0IJ60"/>
<evidence type="ECO:0000313" key="6">
    <source>
        <dbReference type="Proteomes" id="UP000030832"/>
    </source>
</evidence>
<sequence>MFYVDDCYYTIQDLEKQFIEFEKNPYLNQCEHRRLAVCLADTFQWIALCLFIRRQEGTVLPIHPATPKEGAIKIASSASSNLLFYQTFDSAITLTNEELEEEGGLLQMSSGTTGEPKCNKRTWSSIEEELKGYVQTLSIDRFSRTIIACPVTHSYGLISGVLACLERGGEPLIISTLNPKYILKKLQENPAHVLYAAPTLLHTISRLAGRGLQLDKVMTSGTMLPKSWLDSIKQVSQTVLQQYGCSEVGCISIHPDVDVPKEVGYPLPHLKVEAGEIGKPGEIVVHSTNGTIYTKDLGYMKDGVLSFVSRLDDTINVAGLNVYPQEVEDVLMMEPRVLDVVVFKKLNKLSGERVCVQYVSNNTINETELRQWCAKFLAPHQMPMEFVRVAKIDKLPNGKVSRKKLAESTV</sequence>